<accession>A0A9D4WTT5</accession>
<dbReference type="PANTHER" id="PTHR15092">
    <property type="entry name" value="POLY A -SPECIFIC RIBONUCLEASE/TARGET OF EGR1, MEMBER 1"/>
    <property type="match status" value="1"/>
</dbReference>
<dbReference type="Pfam" id="PF04857">
    <property type="entry name" value="CAF1"/>
    <property type="match status" value="1"/>
</dbReference>
<evidence type="ECO:0000256" key="1">
    <source>
        <dbReference type="ARBA" id="ARBA00001968"/>
    </source>
</evidence>
<protein>
    <submittedName>
        <fullName evidence="4">Uncharacterized protein</fullName>
    </submittedName>
</protein>
<dbReference type="GO" id="GO:0003723">
    <property type="term" value="F:RNA binding"/>
    <property type="evidence" value="ECO:0007669"/>
    <property type="project" value="TreeGrafter"/>
</dbReference>
<dbReference type="AlphaFoldDB" id="A0A9D4WTT5"/>
<organism evidence="4 5">
    <name type="scientific">Pisum sativum</name>
    <name type="common">Garden pea</name>
    <name type="synonym">Lathyrus oleraceus</name>
    <dbReference type="NCBI Taxonomy" id="3888"/>
    <lineage>
        <taxon>Eukaryota</taxon>
        <taxon>Viridiplantae</taxon>
        <taxon>Streptophyta</taxon>
        <taxon>Embryophyta</taxon>
        <taxon>Tracheophyta</taxon>
        <taxon>Spermatophyta</taxon>
        <taxon>Magnoliopsida</taxon>
        <taxon>eudicotyledons</taxon>
        <taxon>Gunneridae</taxon>
        <taxon>Pentapetalae</taxon>
        <taxon>rosids</taxon>
        <taxon>fabids</taxon>
        <taxon>Fabales</taxon>
        <taxon>Fabaceae</taxon>
        <taxon>Papilionoideae</taxon>
        <taxon>50 kb inversion clade</taxon>
        <taxon>NPAAA clade</taxon>
        <taxon>Hologalegina</taxon>
        <taxon>IRL clade</taxon>
        <taxon>Fabeae</taxon>
        <taxon>Lathyrus</taxon>
    </lineage>
</organism>
<comment type="caution">
    <text evidence="4">The sequence shown here is derived from an EMBL/GenBank/DDBJ whole genome shotgun (WGS) entry which is preliminary data.</text>
</comment>
<evidence type="ECO:0000256" key="2">
    <source>
        <dbReference type="ARBA" id="ARBA00008372"/>
    </source>
</evidence>
<proteinExistence type="inferred from homology"/>
<dbReference type="InterPro" id="IPR006941">
    <property type="entry name" value="RNase_CAF1"/>
</dbReference>
<reference evidence="4 5" key="1">
    <citation type="journal article" date="2022" name="Nat. Genet.">
        <title>Improved pea reference genome and pan-genome highlight genomic features and evolutionary characteristics.</title>
        <authorList>
            <person name="Yang T."/>
            <person name="Liu R."/>
            <person name="Luo Y."/>
            <person name="Hu S."/>
            <person name="Wang D."/>
            <person name="Wang C."/>
            <person name="Pandey M.K."/>
            <person name="Ge S."/>
            <person name="Xu Q."/>
            <person name="Li N."/>
            <person name="Li G."/>
            <person name="Huang Y."/>
            <person name="Saxena R.K."/>
            <person name="Ji Y."/>
            <person name="Li M."/>
            <person name="Yan X."/>
            <person name="He Y."/>
            <person name="Liu Y."/>
            <person name="Wang X."/>
            <person name="Xiang C."/>
            <person name="Varshney R.K."/>
            <person name="Ding H."/>
            <person name="Gao S."/>
            <person name="Zong X."/>
        </authorList>
    </citation>
    <scope>NUCLEOTIDE SEQUENCE [LARGE SCALE GENOMIC DNA]</scope>
    <source>
        <strain evidence="4 5">cv. Zhongwan 6</strain>
    </source>
</reference>
<name>A0A9D4WTT5_PEA</name>
<dbReference type="InterPro" id="IPR012337">
    <property type="entry name" value="RNaseH-like_sf"/>
</dbReference>
<dbReference type="Proteomes" id="UP001058974">
    <property type="component" value="Chromosome 5"/>
</dbReference>
<gene>
    <name evidence="4" type="ORF">KIW84_054718</name>
</gene>
<feature type="coiled-coil region" evidence="3">
    <location>
        <begin position="301"/>
        <end position="328"/>
    </location>
</feature>
<keyword evidence="3" id="KW-0175">Coiled coil</keyword>
<sequence>MKPRKLYSPALSRALSRAITSSTATTTPSQCGSAFPLKTVTVANFEPSLAELRHHVRSSDFVAIDLEMTGITSSPWRESLEFDRSDVRYLKIRDSASRFAVVQFGVCPFRWDSSNQSFVAYPYNFYVFPRQELDGFGPCNEFLCQTTSINFLAKYQFDFNAFIHEGISYLSREQEREAIRSLNSMHDSECSDISKLNDVRDLPSVNMADILFTERMKNKFSEWRDGLLMEQSQSDQIQGSRKVLKQRFEVIFFKTRPALKLEGFTSRQLKLIQLVIKKHFKDLSYINVNNAGSSSQQIVVYTDSEDELNLLLKEVKEENHRAKKTKIQAAVGFRHVIDLLSSEQKLIVGHNCLLDIAHVYNKFIGPLPGTPEEFVVSINKCFPHIIDTKVLMNTDYILQARMKKSRNSLGSAFSVFCPQIAAGSKSTELVSPSHVKVDVEVDDSRSSSWNPGGKHEAGYDAFMTGCIFAQLCSDLGVDFKLHESLKLASNEKLQKYINHLYLSWMHGDIIDLSTGDKVSNSSPSYSPKRRHPNILFENIVIIWGFPSNVKSSDVRECISKVFGLTSVVSVYQMDATAVFVQFSKTELVSDFLLLKEKLERSNGPILVLHPLSKLLDGGNTCAANYDTYKEICGSPLSQDLFADQANAVTMMLKTKLIEFKVALRSKEHENPSVQDNVNDVAMNFVEKIKPNSIDQLSNVQSTGQASPFEIEDSGVAEANL</sequence>
<comment type="cofactor">
    <cofactor evidence="1">
        <name>a divalent metal cation</name>
        <dbReference type="ChEBI" id="CHEBI:60240"/>
    </cofactor>
</comment>
<comment type="similarity">
    <text evidence="2">Belongs to the CAF1 family.</text>
</comment>
<dbReference type="Gene3D" id="3.30.420.10">
    <property type="entry name" value="Ribonuclease H-like superfamily/Ribonuclease H"/>
    <property type="match status" value="2"/>
</dbReference>
<dbReference type="InterPro" id="IPR036397">
    <property type="entry name" value="RNaseH_sf"/>
</dbReference>
<dbReference type="InterPro" id="IPR051181">
    <property type="entry name" value="CAF1_poly(A)_ribonucleases"/>
</dbReference>
<dbReference type="GO" id="GO:0000175">
    <property type="term" value="F:3'-5'-RNA exonuclease activity"/>
    <property type="evidence" value="ECO:0007669"/>
    <property type="project" value="TreeGrafter"/>
</dbReference>
<dbReference type="SUPFAM" id="SSF53098">
    <property type="entry name" value="Ribonuclease H-like"/>
    <property type="match status" value="1"/>
</dbReference>
<dbReference type="Gramene" id="Psat05G0471800-T1">
    <property type="protein sequence ID" value="KAI5409004.1"/>
    <property type="gene ID" value="KIW84_054718"/>
</dbReference>
<dbReference type="PANTHER" id="PTHR15092:SF22">
    <property type="entry name" value="POLY(A)-SPECIFIC RIBONUCLEASE PNLDC1"/>
    <property type="match status" value="1"/>
</dbReference>
<evidence type="ECO:0000313" key="5">
    <source>
        <dbReference type="Proteomes" id="UP001058974"/>
    </source>
</evidence>
<dbReference type="EMBL" id="JAMSHJ010000005">
    <property type="protein sequence ID" value="KAI5409004.1"/>
    <property type="molecule type" value="Genomic_DNA"/>
</dbReference>
<dbReference type="Gramene" id="Psat5g167400.2">
    <property type="protein sequence ID" value="Psat5g167400.2.cds"/>
    <property type="gene ID" value="Psat5g167400"/>
</dbReference>
<keyword evidence="5" id="KW-1185">Reference proteome</keyword>
<evidence type="ECO:0000313" key="4">
    <source>
        <dbReference type="EMBL" id="KAI5409004.1"/>
    </source>
</evidence>
<evidence type="ECO:0000256" key="3">
    <source>
        <dbReference type="SAM" id="Coils"/>
    </source>
</evidence>
<dbReference type="OrthoDB" id="1432093at2759"/>